<dbReference type="Pfam" id="PF12804">
    <property type="entry name" value="NTP_transf_3"/>
    <property type="match status" value="1"/>
</dbReference>
<dbReference type="eggNOG" id="COG2068">
    <property type="taxonomic scope" value="Bacteria"/>
</dbReference>
<dbReference type="InterPro" id="IPR029044">
    <property type="entry name" value="Nucleotide-diphossugar_trans"/>
</dbReference>
<dbReference type="GO" id="GO:0016779">
    <property type="term" value="F:nucleotidyltransferase activity"/>
    <property type="evidence" value="ECO:0007669"/>
    <property type="project" value="UniProtKB-ARBA"/>
</dbReference>
<protein>
    <submittedName>
        <fullName evidence="2">MobA</fullName>
    </submittedName>
</protein>
<accession>A0A086Y8A5</accession>
<dbReference type="OrthoDB" id="9779263at2"/>
<reference evidence="2 3" key="1">
    <citation type="submission" date="2014-03" db="EMBL/GenBank/DDBJ databases">
        <title>Genome of Haematobacter massiliensis CCUG 47968.</title>
        <authorList>
            <person name="Wang D."/>
            <person name="Wang G."/>
        </authorList>
    </citation>
    <scope>NUCLEOTIDE SEQUENCE [LARGE SCALE GENOMIC DNA]</scope>
    <source>
        <strain evidence="2 3">CCUG 47968</strain>
    </source>
</reference>
<evidence type="ECO:0000313" key="3">
    <source>
        <dbReference type="Proteomes" id="UP000028826"/>
    </source>
</evidence>
<keyword evidence="3" id="KW-1185">Reference proteome</keyword>
<dbReference type="Gene3D" id="3.90.550.10">
    <property type="entry name" value="Spore Coat Polysaccharide Biosynthesis Protein SpsA, Chain A"/>
    <property type="match status" value="1"/>
</dbReference>
<dbReference type="CDD" id="cd04182">
    <property type="entry name" value="GT_2_like_f"/>
    <property type="match status" value="1"/>
</dbReference>
<dbReference type="PANTHER" id="PTHR43777:SF1">
    <property type="entry name" value="MOLYBDENUM COFACTOR CYTIDYLYLTRANSFERASE"/>
    <property type="match status" value="1"/>
</dbReference>
<organism evidence="2 3">
    <name type="scientific">Haematobacter massiliensis</name>
    <dbReference type="NCBI Taxonomy" id="195105"/>
    <lineage>
        <taxon>Bacteria</taxon>
        <taxon>Pseudomonadati</taxon>
        <taxon>Pseudomonadota</taxon>
        <taxon>Alphaproteobacteria</taxon>
        <taxon>Rhodobacterales</taxon>
        <taxon>Paracoccaceae</taxon>
        <taxon>Haematobacter</taxon>
    </lineage>
</organism>
<dbReference type="Proteomes" id="UP000028826">
    <property type="component" value="Unassembled WGS sequence"/>
</dbReference>
<gene>
    <name evidence="2" type="ORF">CN97_13215</name>
</gene>
<comment type="caution">
    <text evidence="2">The sequence shown here is derived from an EMBL/GenBank/DDBJ whole genome shotgun (WGS) entry which is preliminary data.</text>
</comment>
<evidence type="ECO:0000256" key="1">
    <source>
        <dbReference type="ARBA" id="ARBA00022842"/>
    </source>
</evidence>
<dbReference type="SUPFAM" id="SSF53448">
    <property type="entry name" value="Nucleotide-diphospho-sugar transferases"/>
    <property type="match status" value="1"/>
</dbReference>
<dbReference type="RefSeq" id="WP_035709111.1">
    <property type="nucleotide sequence ID" value="NZ_CAMIFG010000099.1"/>
</dbReference>
<dbReference type="InterPro" id="IPR025877">
    <property type="entry name" value="MobA-like_NTP_Trfase"/>
</dbReference>
<dbReference type="EMBL" id="JGYG01000003">
    <property type="protein sequence ID" value="KFI30505.1"/>
    <property type="molecule type" value="Genomic_DNA"/>
</dbReference>
<dbReference type="PANTHER" id="PTHR43777">
    <property type="entry name" value="MOLYBDENUM COFACTOR CYTIDYLYLTRANSFERASE"/>
    <property type="match status" value="1"/>
</dbReference>
<proteinExistence type="predicted"/>
<dbReference type="AlphaFoldDB" id="A0A086Y8A5"/>
<sequence length="184" mass="19401">MRVGLLLAGGLSRRFGTQDKLLADWTGHPLISWAASALAAVPLEARIAVAAPELSPLLPGYDMLRPPRPAEQSASLRLGVRRAREMGADRLLIVLADMPRIDTATMAAVLSGRGASCVTDGVRRMPPAAFDADSFEALLALEGDRGAGHMLQTITGDGLIQVAPQMLHDIDRPADLTGETSGSE</sequence>
<keyword evidence="1" id="KW-0460">Magnesium</keyword>
<evidence type="ECO:0000313" key="2">
    <source>
        <dbReference type="EMBL" id="KFI30505.1"/>
    </source>
</evidence>
<dbReference type="STRING" id="195105.CN97_13215"/>
<name>A0A086Y8A5_9RHOB</name>